<organism evidence="2 3">
    <name type="scientific">Microthlaspi erraticum</name>
    <dbReference type="NCBI Taxonomy" id="1685480"/>
    <lineage>
        <taxon>Eukaryota</taxon>
        <taxon>Viridiplantae</taxon>
        <taxon>Streptophyta</taxon>
        <taxon>Embryophyta</taxon>
        <taxon>Tracheophyta</taxon>
        <taxon>Spermatophyta</taxon>
        <taxon>Magnoliopsida</taxon>
        <taxon>eudicotyledons</taxon>
        <taxon>Gunneridae</taxon>
        <taxon>Pentapetalae</taxon>
        <taxon>rosids</taxon>
        <taxon>malvids</taxon>
        <taxon>Brassicales</taxon>
        <taxon>Brassicaceae</taxon>
        <taxon>Coluteocarpeae</taxon>
        <taxon>Microthlaspi</taxon>
    </lineage>
</organism>
<protein>
    <submittedName>
        <fullName evidence="2">Uncharacterized protein</fullName>
    </submittedName>
</protein>
<comment type="caution">
    <text evidence="2">The sequence shown here is derived from an EMBL/GenBank/DDBJ whole genome shotgun (WGS) entry which is preliminary data.</text>
</comment>
<dbReference type="PANTHER" id="PTHR31260">
    <property type="entry name" value="CYSTATIN/MONELLIN SUPERFAMILY PROTEIN"/>
    <property type="match status" value="1"/>
</dbReference>
<accession>A0A6D2IE85</accession>
<evidence type="ECO:0000313" key="2">
    <source>
        <dbReference type="EMBL" id="CAA7026572.1"/>
    </source>
</evidence>
<proteinExistence type="inferred from homology"/>
<dbReference type="PANTHER" id="PTHR31260:SF77">
    <property type="entry name" value="(RAPE) HYPOTHETICAL PROTEIN"/>
    <property type="match status" value="1"/>
</dbReference>
<dbReference type="Pfam" id="PF04776">
    <property type="entry name" value="protein_MS5"/>
    <property type="match status" value="2"/>
</dbReference>
<dbReference type="EMBL" id="CACVBM020001052">
    <property type="protein sequence ID" value="CAA7026572.1"/>
    <property type="molecule type" value="Genomic_DNA"/>
</dbReference>
<evidence type="ECO:0000256" key="1">
    <source>
        <dbReference type="ARBA" id="ARBA00043961"/>
    </source>
</evidence>
<evidence type="ECO:0000313" key="3">
    <source>
        <dbReference type="Proteomes" id="UP000467841"/>
    </source>
</evidence>
<dbReference type="NCBIfam" id="TIGR01572">
    <property type="entry name" value="A_thl_para_3677"/>
    <property type="match status" value="1"/>
</dbReference>
<comment type="similarity">
    <text evidence="1">Belongs to the UPF0725 (EMB2204) family.</text>
</comment>
<dbReference type="InterPro" id="IPR006462">
    <property type="entry name" value="MS5"/>
</dbReference>
<reference evidence="2" key="1">
    <citation type="submission" date="2020-01" db="EMBL/GenBank/DDBJ databases">
        <authorList>
            <person name="Mishra B."/>
        </authorList>
    </citation>
    <scope>NUCLEOTIDE SEQUENCE [LARGE SCALE GENOMIC DNA]</scope>
</reference>
<name>A0A6D2IE85_9BRAS</name>
<gene>
    <name evidence="2" type="ORF">MERR_LOCUS13807</name>
</gene>
<dbReference type="AlphaFoldDB" id="A0A6D2IE85"/>
<sequence length="550" mass="63194">MPLSDSDDRYPGHRYGKEISVHDSYSSRVMIDHYGMMGLEGYNHLKGTKFEFDGVEKFQTRSYEVGSYKIFFKAHMDQSPPTTFCTLVDLGDRSCKELDLGFPIATQINENGEFEFIKSNFEESDEYDSEDEYFRKIGLPDWPTERVLNDNEVKVSEFQDHKILLYLGMVYCGYNQFATNRMLMDLNIVKVAVMSVPYPESMCKFFYIVFQDVNGRNGARFERKAIVRSFINNSTGYLTLTGRFLSAEEASRKKPSPKLSIRARSWLKVAESDGFDIEDDSICHRTIRMSSNSNPEWFKDDSKVILYAKAGLHRYNILKGTRLELSAVMKFNKTMNCVSSYYITLVARDLDAAAGSKEETFQVRVDEQSFGKLDMTVSVARRKDETGTSKNKMPFIPHFHADGVPDSYKRELPKWPSKSALMDRDRFYVVNESEIQDNDWIRLYLELAVCVDGYGRTTKTDLAKLQITEVAIEALVEVDPPSERLNAKSANFYITYKGWFKQESTEAGDMEGKATIRKVLNEDIGYLTLLGRVTKPTLCKKRKRKKAQQA</sequence>
<keyword evidence="3" id="KW-1185">Reference proteome</keyword>
<dbReference type="Proteomes" id="UP000467841">
    <property type="component" value="Unassembled WGS sequence"/>
</dbReference>